<feature type="transmembrane region" description="Helical" evidence="1">
    <location>
        <begin position="97"/>
        <end position="113"/>
    </location>
</feature>
<evidence type="ECO:0000313" key="2">
    <source>
        <dbReference type="EMBL" id="MCT9002777.1"/>
    </source>
</evidence>
<keyword evidence="3" id="KW-1185">Reference proteome</keyword>
<dbReference type="RefSeq" id="WP_261607310.1">
    <property type="nucleotide sequence ID" value="NZ_JAODOR010000011.1"/>
</dbReference>
<feature type="transmembrane region" description="Helical" evidence="1">
    <location>
        <begin position="179"/>
        <end position="200"/>
    </location>
</feature>
<dbReference type="Proteomes" id="UP001300496">
    <property type="component" value="Unassembled WGS sequence"/>
</dbReference>
<gene>
    <name evidence="2" type="ORF">N4R40_10415</name>
</gene>
<sequence length="412" mass="43055">MAADAPAIAVDPAVRRPLGDISTGAERFTERRVERILALVVAIGSVVLGAQAFLNALGSVQEDPRWHEPLMTVVFVPLTAMIIALFVGFLTRTTTTVFAVLFPIVLIVWPLVTAGRVEEAGGQPWIWYLINVATVAAAMTFRLAIQAVWAIGIPLLYGVVRAVQLGFAPDQLTRVALDVAFAIILAGVLMAIGWMLRAVAVGTDAARRDAISSYAAAAAADATEQERVAVAALMHDSVLAALIAAERARSDRERALSVSMSREALTRLANADQDPAEGSDEPVSPDVIVRGIESAAADLGVEIALDARVDAASPAVPGRVARALVLAAMQALANSVQHATGSGLRGEVVADRAGVRIRISDTGGGFDPATVPDDRLGIRGSIVARTAAVGGRARVHSDGTGTVVTLAWEHAR</sequence>
<comment type="caution">
    <text evidence="2">The sequence shown here is derived from an EMBL/GenBank/DDBJ whole genome shotgun (WGS) entry which is preliminary data.</text>
</comment>
<feature type="transmembrane region" description="Helical" evidence="1">
    <location>
        <begin position="70"/>
        <end position="90"/>
    </location>
</feature>
<reference evidence="2 3" key="1">
    <citation type="journal article" date="2024" name="Int. J. Syst. Evol. Microbiol.">
        <title>Microbacterium memoriense sp. nov., a member of the Actinomycetota from marine beach sediment of the north coast of Portugal.</title>
        <authorList>
            <person name="Santos J.D.N.D."/>
            <person name="Klimek D."/>
            <person name="Calusinska M."/>
            <person name="Lobo-da-Cunha A."/>
            <person name="Catita J."/>
            <person name="Goncalves H."/>
            <person name="Gonzalez I."/>
            <person name="Lage O.M."/>
        </authorList>
    </citation>
    <scope>NUCLEOTIDE SEQUENCE [LARGE SCALE GENOMIC DNA]</scope>
    <source>
        <strain evidence="2 3">PMIC_1C1B</strain>
    </source>
</reference>
<evidence type="ECO:0000256" key="1">
    <source>
        <dbReference type="SAM" id="Phobius"/>
    </source>
</evidence>
<keyword evidence="2" id="KW-0547">Nucleotide-binding</keyword>
<accession>A0ABT2PDT1</accession>
<protein>
    <submittedName>
        <fullName evidence="2">ATP-binding protein</fullName>
    </submittedName>
</protein>
<organism evidence="2 3">
    <name type="scientific">Microbacterium memoriense</name>
    <dbReference type="NCBI Taxonomy" id="2978350"/>
    <lineage>
        <taxon>Bacteria</taxon>
        <taxon>Bacillati</taxon>
        <taxon>Actinomycetota</taxon>
        <taxon>Actinomycetes</taxon>
        <taxon>Micrococcales</taxon>
        <taxon>Microbacteriaceae</taxon>
        <taxon>Microbacterium</taxon>
    </lineage>
</organism>
<keyword evidence="1" id="KW-1133">Transmembrane helix</keyword>
<feature type="transmembrane region" description="Helical" evidence="1">
    <location>
        <begin position="36"/>
        <end position="58"/>
    </location>
</feature>
<dbReference type="InterPro" id="IPR036890">
    <property type="entry name" value="HATPase_C_sf"/>
</dbReference>
<feature type="transmembrane region" description="Helical" evidence="1">
    <location>
        <begin position="125"/>
        <end position="141"/>
    </location>
</feature>
<feature type="transmembrane region" description="Helical" evidence="1">
    <location>
        <begin position="148"/>
        <end position="167"/>
    </location>
</feature>
<dbReference type="Gene3D" id="3.30.565.10">
    <property type="entry name" value="Histidine kinase-like ATPase, C-terminal domain"/>
    <property type="match status" value="1"/>
</dbReference>
<keyword evidence="1" id="KW-0472">Membrane</keyword>
<evidence type="ECO:0000313" key="3">
    <source>
        <dbReference type="Proteomes" id="UP001300496"/>
    </source>
</evidence>
<keyword evidence="2" id="KW-0067">ATP-binding</keyword>
<dbReference type="EMBL" id="JAODOR010000011">
    <property type="protein sequence ID" value="MCT9002777.1"/>
    <property type="molecule type" value="Genomic_DNA"/>
</dbReference>
<name>A0ABT2PDT1_9MICO</name>
<proteinExistence type="predicted"/>
<keyword evidence="1" id="KW-0812">Transmembrane</keyword>
<dbReference type="SUPFAM" id="SSF55874">
    <property type="entry name" value="ATPase domain of HSP90 chaperone/DNA topoisomerase II/histidine kinase"/>
    <property type="match status" value="1"/>
</dbReference>
<dbReference type="GO" id="GO:0005524">
    <property type="term" value="F:ATP binding"/>
    <property type="evidence" value="ECO:0007669"/>
    <property type="project" value="UniProtKB-KW"/>
</dbReference>